<dbReference type="AlphaFoldDB" id="A0A919UHG4"/>
<dbReference type="RefSeq" id="WP_203853185.1">
    <property type="nucleotide sequence ID" value="NZ_BAAAVW010000035.1"/>
</dbReference>
<protein>
    <submittedName>
        <fullName evidence="1">Uncharacterized protein</fullName>
    </submittedName>
</protein>
<organism evidence="1 2">
    <name type="scientific">Dactylosporangium siamense</name>
    <dbReference type="NCBI Taxonomy" id="685454"/>
    <lineage>
        <taxon>Bacteria</taxon>
        <taxon>Bacillati</taxon>
        <taxon>Actinomycetota</taxon>
        <taxon>Actinomycetes</taxon>
        <taxon>Micromonosporales</taxon>
        <taxon>Micromonosporaceae</taxon>
        <taxon>Dactylosporangium</taxon>
    </lineage>
</organism>
<evidence type="ECO:0000313" key="1">
    <source>
        <dbReference type="EMBL" id="GIG51580.1"/>
    </source>
</evidence>
<proteinExistence type="predicted"/>
<gene>
    <name evidence="1" type="ORF">Dsi01nite_096210</name>
</gene>
<accession>A0A919UHG4</accession>
<dbReference type="EMBL" id="BONQ01000156">
    <property type="protein sequence ID" value="GIG51580.1"/>
    <property type="molecule type" value="Genomic_DNA"/>
</dbReference>
<dbReference type="Proteomes" id="UP000660611">
    <property type="component" value="Unassembled WGS sequence"/>
</dbReference>
<comment type="caution">
    <text evidence="1">The sequence shown here is derived from an EMBL/GenBank/DDBJ whole genome shotgun (WGS) entry which is preliminary data.</text>
</comment>
<keyword evidence="2" id="KW-1185">Reference proteome</keyword>
<sequence>MQDETDPGRVAFLARPHRPALVSRTLTELRGPVRGVVELPQRLMWNPRRDFDLNNPDLLLWMYENVLREAIRLEELRRWVNGRRLVRVWPELNLPRGVRLAWEARHQQLRLR</sequence>
<name>A0A919UHG4_9ACTN</name>
<evidence type="ECO:0000313" key="2">
    <source>
        <dbReference type="Proteomes" id="UP000660611"/>
    </source>
</evidence>
<reference evidence="1" key="1">
    <citation type="submission" date="2021-01" db="EMBL/GenBank/DDBJ databases">
        <title>Whole genome shotgun sequence of Dactylosporangium siamense NBRC 106093.</title>
        <authorList>
            <person name="Komaki H."/>
            <person name="Tamura T."/>
        </authorList>
    </citation>
    <scope>NUCLEOTIDE SEQUENCE</scope>
    <source>
        <strain evidence="1">NBRC 106093</strain>
    </source>
</reference>